<gene>
    <name evidence="4" type="ORF">HPB48_016538</name>
</gene>
<dbReference type="Pfam" id="PF03637">
    <property type="entry name" value="Mob1_phocein"/>
    <property type="match status" value="1"/>
</dbReference>
<dbReference type="InterPro" id="IPR011042">
    <property type="entry name" value="6-blade_b-propeller_TolB-like"/>
</dbReference>
<protein>
    <submittedName>
        <fullName evidence="4">Uncharacterized protein</fullName>
    </submittedName>
</protein>
<reference evidence="4 5" key="1">
    <citation type="journal article" date="2020" name="Cell">
        <title>Large-Scale Comparative Analyses of Tick Genomes Elucidate Their Genetic Diversity and Vector Capacities.</title>
        <authorList>
            <consortium name="Tick Genome and Microbiome Consortium (TIGMIC)"/>
            <person name="Jia N."/>
            <person name="Wang J."/>
            <person name="Shi W."/>
            <person name="Du L."/>
            <person name="Sun Y."/>
            <person name="Zhan W."/>
            <person name="Jiang J.F."/>
            <person name="Wang Q."/>
            <person name="Zhang B."/>
            <person name="Ji P."/>
            <person name="Bell-Sakyi L."/>
            <person name="Cui X.M."/>
            <person name="Yuan T.T."/>
            <person name="Jiang B.G."/>
            <person name="Yang W.F."/>
            <person name="Lam T.T."/>
            <person name="Chang Q.C."/>
            <person name="Ding S.J."/>
            <person name="Wang X.J."/>
            <person name="Zhu J.G."/>
            <person name="Ruan X.D."/>
            <person name="Zhao L."/>
            <person name="Wei J.T."/>
            <person name="Ye R.Z."/>
            <person name="Que T.C."/>
            <person name="Du C.H."/>
            <person name="Zhou Y.H."/>
            <person name="Cheng J.X."/>
            <person name="Dai P.F."/>
            <person name="Guo W.B."/>
            <person name="Han X.H."/>
            <person name="Huang E.J."/>
            <person name="Li L.F."/>
            <person name="Wei W."/>
            <person name="Gao Y.C."/>
            <person name="Liu J.Z."/>
            <person name="Shao H.Z."/>
            <person name="Wang X."/>
            <person name="Wang C.C."/>
            <person name="Yang T.C."/>
            <person name="Huo Q.B."/>
            <person name="Li W."/>
            <person name="Chen H.Y."/>
            <person name="Chen S.E."/>
            <person name="Zhou L.G."/>
            <person name="Ni X.B."/>
            <person name="Tian J.H."/>
            <person name="Sheng Y."/>
            <person name="Liu T."/>
            <person name="Pan Y.S."/>
            <person name="Xia L.Y."/>
            <person name="Li J."/>
            <person name="Zhao F."/>
            <person name="Cao W.C."/>
        </authorList>
    </citation>
    <scope>NUCLEOTIDE SEQUENCE [LARGE SCALE GENOMIC DNA]</scope>
    <source>
        <strain evidence="4">HaeL-2018</strain>
    </source>
</reference>
<keyword evidence="1" id="KW-0677">Repeat</keyword>
<evidence type="ECO:0000313" key="5">
    <source>
        <dbReference type="Proteomes" id="UP000821853"/>
    </source>
</evidence>
<dbReference type="EMBL" id="JABSTR010000006">
    <property type="protein sequence ID" value="KAH9372914.1"/>
    <property type="molecule type" value="Genomic_DNA"/>
</dbReference>
<dbReference type="Proteomes" id="UP000821853">
    <property type="component" value="Chromosome 4"/>
</dbReference>
<dbReference type="AlphaFoldDB" id="A0A9J6GC10"/>
<dbReference type="PANTHER" id="PTHR24104:SF41">
    <property type="entry name" value="BRAIN TUMOR PROTEIN"/>
    <property type="match status" value="1"/>
</dbReference>
<feature type="repeat" description="NHL" evidence="2">
    <location>
        <begin position="166"/>
        <end position="209"/>
    </location>
</feature>
<comment type="caution">
    <text evidence="4">The sequence shown here is derived from an EMBL/GenBank/DDBJ whole genome shotgun (WGS) entry which is preliminary data.</text>
</comment>
<dbReference type="Gene3D" id="2.120.10.30">
    <property type="entry name" value="TolB, C-terminal domain"/>
    <property type="match status" value="2"/>
</dbReference>
<dbReference type="InterPro" id="IPR036703">
    <property type="entry name" value="MOB_kinase_act_sf"/>
</dbReference>
<sequence>MGREEEADDYKLERLGPKSQSSDFNKPRIAQNAHLTEILHWTCPQSKWAFLGRNLSSAQFIADFPTSVCTQRYCASHANKCIPLTHFEPPDRSFFRPLRPNGPDPRLTFRTRRKKVSLYHTFGSLVLMEGEFSVPSGVDVNSDSGVIVADVNNPPLQVFDHNGHFKFQFGQVGRGEGQMCFPRRVAVDPLGRLVVVECSVMRVIIFHHSGNLLRKLVCSDQLTFPNGVAVNAKEEILIFDNLAQCVKVFNYPGAYLYQIGGEGIANFPVAGVPQCSGEVPGLPCSSRTGPCKAYESNTKQTHCLEAPGGDGGSVLLASRCCAIHMYHFACVPPVLLSPAVFAPLPPRRQWGRSSKTFKPKKSISEGTHQYDLMKQAAATQGSGNLRLAVMLREGEDLNEWVAVDTVDFFNQIHILYGTGDRVLHREQLRRHVGGPQVRVPLGCTELSQPDPLLSLVYFKDQRPAFV</sequence>
<accession>A0A9J6GC10</accession>
<dbReference type="InterPro" id="IPR005301">
    <property type="entry name" value="MOB_kinase_act_fam"/>
</dbReference>
<organism evidence="4 5">
    <name type="scientific">Haemaphysalis longicornis</name>
    <name type="common">Bush tick</name>
    <dbReference type="NCBI Taxonomy" id="44386"/>
    <lineage>
        <taxon>Eukaryota</taxon>
        <taxon>Metazoa</taxon>
        <taxon>Ecdysozoa</taxon>
        <taxon>Arthropoda</taxon>
        <taxon>Chelicerata</taxon>
        <taxon>Arachnida</taxon>
        <taxon>Acari</taxon>
        <taxon>Parasitiformes</taxon>
        <taxon>Ixodida</taxon>
        <taxon>Ixodoidea</taxon>
        <taxon>Ixodidae</taxon>
        <taxon>Haemaphysalinae</taxon>
        <taxon>Haemaphysalis</taxon>
    </lineage>
</organism>
<dbReference type="PANTHER" id="PTHR24104">
    <property type="entry name" value="E3 UBIQUITIN-PROTEIN LIGASE NHLRC1-RELATED"/>
    <property type="match status" value="1"/>
</dbReference>
<dbReference type="OrthoDB" id="342730at2759"/>
<proteinExistence type="predicted"/>
<dbReference type="SUPFAM" id="SSF101152">
    <property type="entry name" value="Mob1/phocein"/>
    <property type="match status" value="1"/>
</dbReference>
<feature type="repeat" description="NHL" evidence="2">
    <location>
        <begin position="221"/>
        <end position="252"/>
    </location>
</feature>
<dbReference type="VEuPathDB" id="VectorBase:HLOH_064242"/>
<dbReference type="SUPFAM" id="SSF63829">
    <property type="entry name" value="Calcium-dependent phosphotriesterase"/>
    <property type="match status" value="1"/>
</dbReference>
<evidence type="ECO:0000256" key="2">
    <source>
        <dbReference type="PROSITE-ProRule" id="PRU00504"/>
    </source>
</evidence>
<feature type="repeat" description="NHL" evidence="2">
    <location>
        <begin position="130"/>
        <end position="162"/>
    </location>
</feature>
<dbReference type="InterPro" id="IPR001258">
    <property type="entry name" value="NHL_repeat"/>
</dbReference>
<keyword evidence="5" id="KW-1185">Reference proteome</keyword>
<dbReference type="GO" id="GO:0003730">
    <property type="term" value="F:mRNA 3'-UTR binding"/>
    <property type="evidence" value="ECO:0007669"/>
    <property type="project" value="TreeGrafter"/>
</dbReference>
<name>A0A9J6GC10_HAELO</name>
<evidence type="ECO:0000256" key="3">
    <source>
        <dbReference type="SAM" id="MobiDB-lite"/>
    </source>
</evidence>
<feature type="region of interest" description="Disordered" evidence="3">
    <location>
        <begin position="1"/>
        <end position="25"/>
    </location>
</feature>
<dbReference type="Gene3D" id="1.20.140.30">
    <property type="entry name" value="MOB kinase activator"/>
    <property type="match status" value="1"/>
</dbReference>
<evidence type="ECO:0000313" key="4">
    <source>
        <dbReference type="EMBL" id="KAH9372914.1"/>
    </source>
</evidence>
<dbReference type="PROSITE" id="PS51125">
    <property type="entry name" value="NHL"/>
    <property type="match status" value="3"/>
</dbReference>
<feature type="compositionally biased region" description="Basic and acidic residues" evidence="3">
    <location>
        <begin position="1"/>
        <end position="16"/>
    </location>
</feature>
<dbReference type="InterPro" id="IPR050952">
    <property type="entry name" value="TRIM-NHL_E3_ligases"/>
</dbReference>
<evidence type="ECO:0000256" key="1">
    <source>
        <dbReference type="ARBA" id="ARBA00022737"/>
    </source>
</evidence>